<dbReference type="InterPro" id="IPR005471">
    <property type="entry name" value="Tscrpt_reg_IclR_N"/>
</dbReference>
<dbReference type="InterPro" id="IPR000600">
    <property type="entry name" value="ROK"/>
</dbReference>
<dbReference type="Proteomes" id="UP000265614">
    <property type="component" value="Unassembled WGS sequence"/>
</dbReference>
<gene>
    <name evidence="3" type="ORF">D5H78_13335</name>
</gene>
<dbReference type="PANTHER" id="PTHR18964:SF149">
    <property type="entry name" value="BIFUNCTIONAL UDP-N-ACETYLGLUCOSAMINE 2-EPIMERASE_N-ACETYLMANNOSAMINE KINASE"/>
    <property type="match status" value="1"/>
</dbReference>
<reference evidence="3 4" key="1">
    <citation type="submission" date="2018-09" db="EMBL/GenBank/DDBJ databases">
        <title>YIM 75000 draft genome.</title>
        <authorList>
            <person name="Tang S."/>
            <person name="Feng Y."/>
        </authorList>
    </citation>
    <scope>NUCLEOTIDE SEQUENCE [LARGE SCALE GENOMIC DNA]</scope>
    <source>
        <strain evidence="3 4">YIM 75000</strain>
    </source>
</reference>
<dbReference type="Pfam" id="PF09339">
    <property type="entry name" value="HTH_IclR"/>
    <property type="match status" value="1"/>
</dbReference>
<sequence length="378" mass="38524">MTQLSAPGRPLRPRGKLLQEDARRHHRALLLQSLFRDGPASRADLARATGLTRVTVSDLVGGLVEEGLVEELGARPGGRVGKPATLVGFAPDAADVVCLDLSADGRVCGALVAPTGRVRLRRSAAVKGRRGDDAVALVLRLARDLVALAERPVLGVGVGSPGVVDPGGTVLDAPNLGWHGTPLSRALHERLGLPVHVANDANTAALGEHTFGRADSGHLMVLRVGTGVGAGLVLGGALLHGHGSAAGEVGHVVVDEDGEECACGRTGCLETLLAVPRLRARVDGLDPAARADALAGTGRRLGAALAPVVGALNLRHLVLSGPPDLLDGPLAGATADALRRRLMPVVGDDLVLRTSDLGEDVVLVGAAVLVLNAELGVS</sequence>
<evidence type="ECO:0000313" key="4">
    <source>
        <dbReference type="Proteomes" id="UP000265614"/>
    </source>
</evidence>
<evidence type="ECO:0000259" key="2">
    <source>
        <dbReference type="Pfam" id="PF09339"/>
    </source>
</evidence>
<evidence type="ECO:0000256" key="1">
    <source>
        <dbReference type="ARBA" id="ARBA00006479"/>
    </source>
</evidence>
<comment type="similarity">
    <text evidence="1">Belongs to the ROK (NagC/XylR) family.</text>
</comment>
<dbReference type="InterPro" id="IPR036390">
    <property type="entry name" value="WH_DNA-bd_sf"/>
</dbReference>
<dbReference type="OrthoDB" id="3225083at2"/>
<dbReference type="SUPFAM" id="SSF53067">
    <property type="entry name" value="Actin-like ATPase domain"/>
    <property type="match status" value="1"/>
</dbReference>
<dbReference type="AlphaFoldDB" id="A0A3A3YX02"/>
<evidence type="ECO:0000313" key="3">
    <source>
        <dbReference type="EMBL" id="RJK94798.1"/>
    </source>
</evidence>
<dbReference type="Gene3D" id="3.30.420.40">
    <property type="match status" value="2"/>
</dbReference>
<dbReference type="GO" id="GO:0003677">
    <property type="term" value="F:DNA binding"/>
    <property type="evidence" value="ECO:0007669"/>
    <property type="project" value="InterPro"/>
</dbReference>
<dbReference type="EMBL" id="QZEZ01000006">
    <property type="protein sequence ID" value="RJK94798.1"/>
    <property type="molecule type" value="Genomic_DNA"/>
</dbReference>
<accession>A0A3A3YX02</accession>
<dbReference type="Gene3D" id="1.10.10.10">
    <property type="entry name" value="Winged helix-like DNA-binding domain superfamily/Winged helix DNA-binding domain"/>
    <property type="match status" value="1"/>
</dbReference>
<name>A0A3A3YX02_9ACTN</name>
<feature type="domain" description="HTH iclR-type" evidence="2">
    <location>
        <begin position="37"/>
        <end position="71"/>
    </location>
</feature>
<proteinExistence type="inferred from homology"/>
<dbReference type="InterPro" id="IPR049874">
    <property type="entry name" value="ROK_cs"/>
</dbReference>
<comment type="caution">
    <text evidence="3">The sequence shown here is derived from an EMBL/GenBank/DDBJ whole genome shotgun (WGS) entry which is preliminary data.</text>
</comment>
<dbReference type="SUPFAM" id="SSF46785">
    <property type="entry name" value="Winged helix' DNA-binding domain"/>
    <property type="match status" value="1"/>
</dbReference>
<dbReference type="PANTHER" id="PTHR18964">
    <property type="entry name" value="ROK (REPRESSOR, ORF, KINASE) FAMILY"/>
    <property type="match status" value="1"/>
</dbReference>
<dbReference type="Pfam" id="PF00480">
    <property type="entry name" value="ROK"/>
    <property type="match status" value="1"/>
</dbReference>
<dbReference type="InterPro" id="IPR036388">
    <property type="entry name" value="WH-like_DNA-bd_sf"/>
</dbReference>
<protein>
    <submittedName>
        <fullName evidence="3">ROK family protein</fullName>
    </submittedName>
</protein>
<organism evidence="3 4">
    <name type="scientific">Vallicoccus soli</name>
    <dbReference type="NCBI Taxonomy" id="2339232"/>
    <lineage>
        <taxon>Bacteria</taxon>
        <taxon>Bacillati</taxon>
        <taxon>Actinomycetota</taxon>
        <taxon>Actinomycetes</taxon>
        <taxon>Motilibacterales</taxon>
        <taxon>Vallicoccaceae</taxon>
        <taxon>Vallicoccus</taxon>
    </lineage>
</organism>
<keyword evidence="4" id="KW-1185">Reference proteome</keyword>
<dbReference type="InterPro" id="IPR043129">
    <property type="entry name" value="ATPase_NBD"/>
</dbReference>
<dbReference type="RefSeq" id="WP_119950980.1">
    <property type="nucleotide sequence ID" value="NZ_QZEZ01000006.1"/>
</dbReference>
<dbReference type="GO" id="GO:0006355">
    <property type="term" value="P:regulation of DNA-templated transcription"/>
    <property type="evidence" value="ECO:0007669"/>
    <property type="project" value="InterPro"/>
</dbReference>
<dbReference type="PROSITE" id="PS01125">
    <property type="entry name" value="ROK"/>
    <property type="match status" value="1"/>
</dbReference>